<dbReference type="AlphaFoldDB" id="A0AAV4HU29"/>
<sequence>MRARAAEQGPLTVTPDRAGTEQTKDSIHQQKKEKLRLGSQEKVRRNKEKGEEGVGRRSPPRDSTGSTKLWPGPNFVQVTASLAAAAAATGILSILLLSFASPSGLISASSSPPIYWRVALMESRRKRSLRGFHQIVNGVFEARVPAGRKVHTGDLIFLLAQIGAQGLTIM</sequence>
<reference evidence="2 3" key="1">
    <citation type="journal article" date="2021" name="Elife">
        <title>Chloroplast acquisition without the gene transfer in kleptoplastic sea slugs, Plakobranchus ocellatus.</title>
        <authorList>
            <person name="Maeda T."/>
            <person name="Takahashi S."/>
            <person name="Yoshida T."/>
            <person name="Shimamura S."/>
            <person name="Takaki Y."/>
            <person name="Nagai Y."/>
            <person name="Toyoda A."/>
            <person name="Suzuki Y."/>
            <person name="Arimoto A."/>
            <person name="Ishii H."/>
            <person name="Satoh N."/>
            <person name="Nishiyama T."/>
            <person name="Hasebe M."/>
            <person name="Maruyama T."/>
            <person name="Minagawa J."/>
            <person name="Obokata J."/>
            <person name="Shigenobu S."/>
        </authorList>
    </citation>
    <scope>NUCLEOTIDE SEQUENCE [LARGE SCALE GENOMIC DNA]</scope>
</reference>
<organism evidence="2 3">
    <name type="scientific">Elysia marginata</name>
    <dbReference type="NCBI Taxonomy" id="1093978"/>
    <lineage>
        <taxon>Eukaryota</taxon>
        <taxon>Metazoa</taxon>
        <taxon>Spiralia</taxon>
        <taxon>Lophotrochozoa</taxon>
        <taxon>Mollusca</taxon>
        <taxon>Gastropoda</taxon>
        <taxon>Heterobranchia</taxon>
        <taxon>Euthyneura</taxon>
        <taxon>Panpulmonata</taxon>
        <taxon>Sacoglossa</taxon>
        <taxon>Placobranchoidea</taxon>
        <taxon>Plakobranchidae</taxon>
        <taxon>Elysia</taxon>
    </lineage>
</organism>
<dbReference type="Proteomes" id="UP000762676">
    <property type="component" value="Unassembled WGS sequence"/>
</dbReference>
<protein>
    <submittedName>
        <fullName evidence="2">Uncharacterized protein</fullName>
    </submittedName>
</protein>
<feature type="region of interest" description="Disordered" evidence="1">
    <location>
        <begin position="1"/>
        <end position="70"/>
    </location>
</feature>
<comment type="caution">
    <text evidence="2">The sequence shown here is derived from an EMBL/GenBank/DDBJ whole genome shotgun (WGS) entry which is preliminary data.</text>
</comment>
<accession>A0AAV4HU29</accession>
<dbReference type="EMBL" id="BMAT01009210">
    <property type="protein sequence ID" value="GFS01459.1"/>
    <property type="molecule type" value="Genomic_DNA"/>
</dbReference>
<keyword evidence="3" id="KW-1185">Reference proteome</keyword>
<gene>
    <name evidence="2" type="ORF">ElyMa_004581900</name>
</gene>
<evidence type="ECO:0000313" key="2">
    <source>
        <dbReference type="EMBL" id="GFS01459.1"/>
    </source>
</evidence>
<name>A0AAV4HU29_9GAST</name>
<evidence type="ECO:0000256" key="1">
    <source>
        <dbReference type="SAM" id="MobiDB-lite"/>
    </source>
</evidence>
<evidence type="ECO:0000313" key="3">
    <source>
        <dbReference type="Proteomes" id="UP000762676"/>
    </source>
</evidence>
<feature type="compositionally biased region" description="Basic and acidic residues" evidence="1">
    <location>
        <begin position="18"/>
        <end position="55"/>
    </location>
</feature>
<proteinExistence type="predicted"/>